<sequence>MLSQGLRVSTVPPAPQRALSAVGRGKVRFSVTARLLIGRRLRGGLDWAASRATSIACVCLEHASYRAQGGAAWAALLSLGHSNVARRQRRPQQRRRGSELAASMDSLCPLCWQACAEAAAAQVAGRSAVWGKVTKCGGVLTRANWVGAGAGVQKRGR</sequence>
<gene>
    <name evidence="1" type="ORF">T440DRAFT_306298</name>
</gene>
<protein>
    <submittedName>
        <fullName evidence="1">Uncharacterized protein</fullName>
    </submittedName>
</protein>
<evidence type="ECO:0000313" key="1">
    <source>
        <dbReference type="EMBL" id="KAF2853454.1"/>
    </source>
</evidence>
<dbReference type="Proteomes" id="UP000799423">
    <property type="component" value="Unassembled WGS sequence"/>
</dbReference>
<name>A0A6A7BDG4_9PLEO</name>
<accession>A0A6A7BDG4</accession>
<organism evidence="1 2">
    <name type="scientific">Plenodomus tracheiphilus IPT5</name>
    <dbReference type="NCBI Taxonomy" id="1408161"/>
    <lineage>
        <taxon>Eukaryota</taxon>
        <taxon>Fungi</taxon>
        <taxon>Dikarya</taxon>
        <taxon>Ascomycota</taxon>
        <taxon>Pezizomycotina</taxon>
        <taxon>Dothideomycetes</taxon>
        <taxon>Pleosporomycetidae</taxon>
        <taxon>Pleosporales</taxon>
        <taxon>Pleosporineae</taxon>
        <taxon>Leptosphaeriaceae</taxon>
        <taxon>Plenodomus</taxon>
    </lineage>
</organism>
<proteinExistence type="predicted"/>
<reference evidence="1" key="1">
    <citation type="submission" date="2020-01" db="EMBL/GenBank/DDBJ databases">
        <authorList>
            <consortium name="DOE Joint Genome Institute"/>
            <person name="Haridas S."/>
            <person name="Albert R."/>
            <person name="Binder M."/>
            <person name="Bloem J."/>
            <person name="Labutti K."/>
            <person name="Salamov A."/>
            <person name="Andreopoulos B."/>
            <person name="Baker S.E."/>
            <person name="Barry K."/>
            <person name="Bills G."/>
            <person name="Bluhm B.H."/>
            <person name="Cannon C."/>
            <person name="Castanera R."/>
            <person name="Culley D.E."/>
            <person name="Daum C."/>
            <person name="Ezra D."/>
            <person name="Gonzalez J.B."/>
            <person name="Henrissat B."/>
            <person name="Kuo A."/>
            <person name="Liang C."/>
            <person name="Lipzen A."/>
            <person name="Lutzoni F."/>
            <person name="Magnuson J."/>
            <person name="Mondo S."/>
            <person name="Nolan M."/>
            <person name="Ohm R."/>
            <person name="Pangilinan J."/>
            <person name="Park H.-J."/>
            <person name="Ramirez L."/>
            <person name="Alfaro M."/>
            <person name="Sun H."/>
            <person name="Tritt A."/>
            <person name="Yoshinaga Y."/>
            <person name="Zwiers L.-H."/>
            <person name="Turgeon B.G."/>
            <person name="Goodwin S.B."/>
            <person name="Spatafora J.W."/>
            <person name="Crous P.W."/>
            <person name="Grigoriev I.V."/>
        </authorList>
    </citation>
    <scope>NUCLEOTIDE SEQUENCE</scope>
    <source>
        <strain evidence="1">IPT5</strain>
    </source>
</reference>
<evidence type="ECO:0000313" key="2">
    <source>
        <dbReference type="Proteomes" id="UP000799423"/>
    </source>
</evidence>
<dbReference type="EMBL" id="MU006295">
    <property type="protein sequence ID" value="KAF2853454.1"/>
    <property type="molecule type" value="Genomic_DNA"/>
</dbReference>
<dbReference type="AlphaFoldDB" id="A0A6A7BDG4"/>
<keyword evidence="2" id="KW-1185">Reference proteome</keyword>